<protein>
    <submittedName>
        <fullName evidence="1">HAD-IA family hydrolase</fullName>
    </submittedName>
</protein>
<dbReference type="InterPro" id="IPR041492">
    <property type="entry name" value="HAD_2"/>
</dbReference>
<reference evidence="1 2" key="1">
    <citation type="submission" date="2020-01" db="EMBL/GenBank/DDBJ databases">
        <title>Sulfitobacter sediminilitoris sp. nov., isolated from a tidal flat.</title>
        <authorList>
            <person name="Park S."/>
            <person name="Yoon J.-H."/>
        </authorList>
    </citation>
    <scope>NUCLEOTIDE SEQUENCE [LARGE SCALE GENOMIC DNA]</scope>
    <source>
        <strain evidence="1 2">JBTF-M27</strain>
    </source>
</reference>
<dbReference type="SFLD" id="SFLDG01129">
    <property type="entry name" value="C1.5:_HAD__Beta-PGM__Phosphata"/>
    <property type="match status" value="1"/>
</dbReference>
<organism evidence="1 2">
    <name type="scientific">Sulfitobacter sediminilitoris</name>
    <dbReference type="NCBI Taxonomy" id="2698830"/>
    <lineage>
        <taxon>Bacteria</taxon>
        <taxon>Pseudomonadati</taxon>
        <taxon>Pseudomonadota</taxon>
        <taxon>Alphaproteobacteria</taxon>
        <taxon>Rhodobacterales</taxon>
        <taxon>Roseobacteraceae</taxon>
        <taxon>Sulfitobacter</taxon>
    </lineage>
</organism>
<name>A0A6P0CEL3_9RHOB</name>
<dbReference type="SUPFAM" id="SSF56784">
    <property type="entry name" value="HAD-like"/>
    <property type="match status" value="1"/>
</dbReference>
<dbReference type="Pfam" id="PF13419">
    <property type="entry name" value="HAD_2"/>
    <property type="match status" value="1"/>
</dbReference>
<comment type="caution">
    <text evidence="1">The sequence shown here is derived from an EMBL/GenBank/DDBJ whole genome shotgun (WGS) entry which is preliminary data.</text>
</comment>
<dbReference type="InterPro" id="IPR023214">
    <property type="entry name" value="HAD_sf"/>
</dbReference>
<gene>
    <name evidence="1" type="ORF">GV827_11025</name>
</gene>
<dbReference type="InterPro" id="IPR050155">
    <property type="entry name" value="HAD-like_hydrolase_sf"/>
</dbReference>
<accession>A0A6P0CEL3</accession>
<dbReference type="InterPro" id="IPR036412">
    <property type="entry name" value="HAD-like_sf"/>
</dbReference>
<dbReference type="NCBIfam" id="TIGR01509">
    <property type="entry name" value="HAD-SF-IA-v3"/>
    <property type="match status" value="1"/>
</dbReference>
<dbReference type="GO" id="GO:0008967">
    <property type="term" value="F:phosphoglycolate phosphatase activity"/>
    <property type="evidence" value="ECO:0007669"/>
    <property type="project" value="TreeGrafter"/>
</dbReference>
<keyword evidence="2" id="KW-1185">Reference proteome</keyword>
<dbReference type="EMBL" id="JAABNT010000006">
    <property type="protein sequence ID" value="NEK22933.1"/>
    <property type="molecule type" value="Genomic_DNA"/>
</dbReference>
<dbReference type="RefSeq" id="WP_164353869.1">
    <property type="nucleotide sequence ID" value="NZ_JAABNT010000006.1"/>
</dbReference>
<keyword evidence="1" id="KW-0378">Hydrolase</keyword>
<dbReference type="Gene3D" id="3.40.50.1000">
    <property type="entry name" value="HAD superfamily/HAD-like"/>
    <property type="match status" value="1"/>
</dbReference>
<dbReference type="SFLD" id="SFLDS00003">
    <property type="entry name" value="Haloacid_Dehalogenase"/>
    <property type="match status" value="1"/>
</dbReference>
<dbReference type="Proteomes" id="UP000468591">
    <property type="component" value="Unassembled WGS sequence"/>
</dbReference>
<dbReference type="InterPro" id="IPR023198">
    <property type="entry name" value="PGP-like_dom2"/>
</dbReference>
<dbReference type="PANTHER" id="PTHR43434:SF24">
    <property type="entry name" value="HYDROLASE-RELATED"/>
    <property type="match status" value="1"/>
</dbReference>
<dbReference type="Gene3D" id="1.10.150.240">
    <property type="entry name" value="Putative phosphatase, domain 2"/>
    <property type="match status" value="1"/>
</dbReference>
<dbReference type="InterPro" id="IPR006439">
    <property type="entry name" value="HAD-SF_hydro_IA"/>
</dbReference>
<evidence type="ECO:0000313" key="1">
    <source>
        <dbReference type="EMBL" id="NEK22933.1"/>
    </source>
</evidence>
<sequence length="227" mass="24235">MSAPLKLVIFDVDGTLVDSQGDIVAAMAAAFASVDRPMLPRKDVLSVVGLSLDVIFPILQPNLPASAHRQMVEAYKNAYMELRAKAGVAQSSPLYPGALETLQALHAVPEVLLGVATGKSRRGLDKLIEGHGLEGMFLTQQVADHHPSKPHPSMILQAMADVGVAAQDTVMIGDTSFDMEMAAAAGVHGIGVSWGYHDRDRLHQAKQIVDDYSGLQSTLDKNWSVSA</sequence>
<evidence type="ECO:0000313" key="2">
    <source>
        <dbReference type="Proteomes" id="UP000468591"/>
    </source>
</evidence>
<dbReference type="AlphaFoldDB" id="A0A6P0CEL3"/>
<dbReference type="GO" id="GO:0006281">
    <property type="term" value="P:DNA repair"/>
    <property type="evidence" value="ECO:0007669"/>
    <property type="project" value="TreeGrafter"/>
</dbReference>
<proteinExistence type="predicted"/>
<dbReference type="GO" id="GO:0005829">
    <property type="term" value="C:cytosol"/>
    <property type="evidence" value="ECO:0007669"/>
    <property type="project" value="TreeGrafter"/>
</dbReference>
<dbReference type="NCBIfam" id="TIGR01549">
    <property type="entry name" value="HAD-SF-IA-v1"/>
    <property type="match status" value="1"/>
</dbReference>
<dbReference type="PANTHER" id="PTHR43434">
    <property type="entry name" value="PHOSPHOGLYCOLATE PHOSPHATASE"/>
    <property type="match status" value="1"/>
</dbReference>